<accession>W9CJG8</accession>
<reference evidence="1 2" key="1">
    <citation type="journal article" date="2014" name="Genome Announc.">
        <title>Draft genome sequence of Sclerotinia borealis, a psychrophilic plant pathogenic fungus.</title>
        <authorList>
            <person name="Mardanov A.V."/>
            <person name="Beletsky A.V."/>
            <person name="Kadnikov V.V."/>
            <person name="Ignatov A.N."/>
            <person name="Ravin N.V."/>
        </authorList>
    </citation>
    <scope>NUCLEOTIDE SEQUENCE [LARGE SCALE GENOMIC DNA]</scope>
    <source>
        <strain evidence="2">F-4157</strain>
    </source>
</reference>
<protein>
    <submittedName>
        <fullName evidence="1">Uncharacterized protein</fullName>
    </submittedName>
</protein>
<keyword evidence="2" id="KW-1185">Reference proteome</keyword>
<sequence length="70" mass="7590">MTLGIQLSGAEDDFLAAVTDSLKSFQAKGLILTGLSMGGNVRNLSRNVVFESGDIVKLARNYVRFEKVNI</sequence>
<comment type="caution">
    <text evidence="1">The sequence shown here is derived from an EMBL/GenBank/DDBJ whole genome shotgun (WGS) entry which is preliminary data.</text>
</comment>
<dbReference type="Proteomes" id="UP000019487">
    <property type="component" value="Unassembled WGS sequence"/>
</dbReference>
<dbReference type="HOGENOM" id="CLU_2759260_0_0_1"/>
<evidence type="ECO:0000313" key="1">
    <source>
        <dbReference type="EMBL" id="ESZ96011.1"/>
    </source>
</evidence>
<gene>
    <name evidence="1" type="ORF">SBOR_3584</name>
</gene>
<dbReference type="EMBL" id="AYSA01000157">
    <property type="protein sequence ID" value="ESZ96011.1"/>
    <property type="molecule type" value="Genomic_DNA"/>
</dbReference>
<evidence type="ECO:0000313" key="2">
    <source>
        <dbReference type="Proteomes" id="UP000019487"/>
    </source>
</evidence>
<dbReference type="AlphaFoldDB" id="W9CJG8"/>
<organism evidence="1 2">
    <name type="scientific">Sclerotinia borealis (strain F-4128)</name>
    <dbReference type="NCBI Taxonomy" id="1432307"/>
    <lineage>
        <taxon>Eukaryota</taxon>
        <taxon>Fungi</taxon>
        <taxon>Dikarya</taxon>
        <taxon>Ascomycota</taxon>
        <taxon>Pezizomycotina</taxon>
        <taxon>Leotiomycetes</taxon>
        <taxon>Helotiales</taxon>
        <taxon>Sclerotiniaceae</taxon>
        <taxon>Sclerotinia</taxon>
    </lineage>
</organism>
<name>W9CJG8_SCLBF</name>
<proteinExistence type="predicted"/>